<accession>A0AAV9UJJ2</accession>
<comment type="caution">
    <text evidence="2">The sequence shown here is derived from an EMBL/GenBank/DDBJ whole genome shotgun (WGS) entry which is preliminary data.</text>
</comment>
<feature type="region of interest" description="Disordered" evidence="1">
    <location>
        <begin position="272"/>
        <end position="353"/>
    </location>
</feature>
<dbReference type="AlphaFoldDB" id="A0AAV9UJJ2"/>
<keyword evidence="3" id="KW-1185">Reference proteome</keyword>
<feature type="compositionally biased region" description="Polar residues" evidence="1">
    <location>
        <begin position="344"/>
        <end position="353"/>
    </location>
</feature>
<proteinExistence type="predicted"/>
<feature type="compositionally biased region" description="Basic and acidic residues" evidence="1">
    <location>
        <begin position="91"/>
        <end position="104"/>
    </location>
</feature>
<dbReference type="Proteomes" id="UP001375240">
    <property type="component" value="Unassembled WGS sequence"/>
</dbReference>
<organism evidence="2 3">
    <name type="scientific">Orbilia brochopaga</name>
    <dbReference type="NCBI Taxonomy" id="3140254"/>
    <lineage>
        <taxon>Eukaryota</taxon>
        <taxon>Fungi</taxon>
        <taxon>Dikarya</taxon>
        <taxon>Ascomycota</taxon>
        <taxon>Pezizomycotina</taxon>
        <taxon>Orbiliomycetes</taxon>
        <taxon>Orbiliales</taxon>
        <taxon>Orbiliaceae</taxon>
        <taxon>Orbilia</taxon>
    </lineage>
</organism>
<feature type="region of interest" description="Disordered" evidence="1">
    <location>
        <begin position="173"/>
        <end position="232"/>
    </location>
</feature>
<evidence type="ECO:0000313" key="3">
    <source>
        <dbReference type="Proteomes" id="UP001375240"/>
    </source>
</evidence>
<evidence type="ECO:0000313" key="2">
    <source>
        <dbReference type="EMBL" id="KAK6341339.1"/>
    </source>
</evidence>
<gene>
    <name evidence="2" type="ORF">TWF696_008417</name>
</gene>
<reference evidence="2 3" key="1">
    <citation type="submission" date="2019-10" db="EMBL/GenBank/DDBJ databases">
        <authorList>
            <person name="Palmer J.M."/>
        </authorList>
    </citation>
    <scope>NUCLEOTIDE SEQUENCE [LARGE SCALE GENOMIC DNA]</scope>
    <source>
        <strain evidence="2 3">TWF696</strain>
    </source>
</reference>
<evidence type="ECO:0000256" key="1">
    <source>
        <dbReference type="SAM" id="MobiDB-lite"/>
    </source>
</evidence>
<name>A0AAV9UJJ2_9PEZI</name>
<feature type="region of interest" description="Disordered" evidence="1">
    <location>
        <begin position="1"/>
        <end position="25"/>
    </location>
</feature>
<sequence>MNFPPRQQRRRHAKDGADEPDEAIASDHEIREIVRLREVENNGFFMIASLLDMDERVVKQVYYQWVREQNELKHSYDVKERQQREDEEDKITENDYGKKTNEGCDKPVSKAVGVVSNDAPLSGGLGNIYPYDDASNSCPPAKLSTAPLSHNYSSEIPELLELDNLPTDLHTHEQHEMAGPSRFPAMQRTPKSCSPSFNPSAAGSQLSRAAKRAASSKASSPSGDGGEKTTRLYKRLKLNDDGDVSPTFSEGNYMAMEVDSQTAAPPLLPANTEEAVEATKSSPYGPAQEMEDTTMTSDNNDPQSRIQAPSPEIQMGMSGDSEARTTSTENERTKQIEKPEIKNSSEISAAKLNSTATNVPTKITREGIIAPNPARVKDLERLFFGPRPQRLLTMEEMSRFIDPMKLTRFNPALRRPAKKDT</sequence>
<dbReference type="EMBL" id="JAVHNQ010000007">
    <property type="protein sequence ID" value="KAK6341339.1"/>
    <property type="molecule type" value="Genomic_DNA"/>
</dbReference>
<feature type="compositionally biased region" description="Polar residues" evidence="1">
    <location>
        <begin position="189"/>
        <end position="206"/>
    </location>
</feature>
<protein>
    <submittedName>
        <fullName evidence="2">Uncharacterized protein</fullName>
    </submittedName>
</protein>
<feature type="compositionally biased region" description="Polar residues" evidence="1">
    <location>
        <begin position="293"/>
        <end position="307"/>
    </location>
</feature>
<feature type="compositionally biased region" description="Basic and acidic residues" evidence="1">
    <location>
        <begin position="329"/>
        <end position="343"/>
    </location>
</feature>
<feature type="region of interest" description="Disordered" evidence="1">
    <location>
        <begin position="77"/>
        <end position="104"/>
    </location>
</feature>